<name>A0A8J7HX86_9NOST</name>
<proteinExistence type="predicted"/>
<sequence>MNTIFLRKGVLLPSLAAVAVLGGSLSAAAQTVDNISSEQLTEPSATVVSPNQLNAQQQTPSQNFSTETTANSTFSVDNQAIESDATALQELPSTTTAETASRTFTPVPGTVATSSSALTPKYTEPGVETSQTLAPKVAQSDIDVGRPTRGGSSYIGVAGNIGLDGGQSSLGDGNFAAVSKIGLTNSISFRPSAVFGDNTTILLPLSYDFTFQQADPFSEPLAIAPYIGAGAAISTGNDSQVGFLLSGGIDVPLTTQFTATAAVNAAFFDETDLGLLIGVGYNFNGFGF</sequence>
<dbReference type="RefSeq" id="WP_198126981.1">
    <property type="nucleotide sequence ID" value="NZ_JAECZC010000056.1"/>
</dbReference>
<organism evidence="3 4">
    <name type="scientific">Amazonocrinis nigriterrae CENA67</name>
    <dbReference type="NCBI Taxonomy" id="2794033"/>
    <lineage>
        <taxon>Bacteria</taxon>
        <taxon>Bacillati</taxon>
        <taxon>Cyanobacteriota</taxon>
        <taxon>Cyanophyceae</taxon>
        <taxon>Nostocales</taxon>
        <taxon>Nostocaceae</taxon>
        <taxon>Amazonocrinis</taxon>
        <taxon>Amazonocrinis nigriterrae</taxon>
    </lineage>
</organism>
<evidence type="ECO:0000313" key="3">
    <source>
        <dbReference type="EMBL" id="MBH8565175.1"/>
    </source>
</evidence>
<evidence type="ECO:0000313" key="4">
    <source>
        <dbReference type="Proteomes" id="UP000632766"/>
    </source>
</evidence>
<comment type="caution">
    <text evidence="3">The sequence shown here is derived from an EMBL/GenBank/DDBJ whole genome shotgun (WGS) entry which is preliminary data.</text>
</comment>
<feature type="region of interest" description="Disordered" evidence="1">
    <location>
        <begin position="90"/>
        <end position="133"/>
    </location>
</feature>
<reference evidence="3 4" key="1">
    <citation type="journal article" date="2021" name="Int. J. Syst. Evol. Microbiol.">
        <title>Amazonocrinis nigriterrae gen. nov., sp. nov., Atlanticothrix silvestris gen. nov., sp. nov. and Dendronalium phyllosphericum gen. nov., sp. nov., nostocacean cyanobacteria from Brazilian environments.</title>
        <authorList>
            <person name="Alvarenga D.O."/>
            <person name="Andreote A.P.D."/>
            <person name="Branco L.H.Z."/>
            <person name="Delbaje E."/>
            <person name="Cruz R.B."/>
            <person name="Varani A.M."/>
            <person name="Fiore M.F."/>
        </authorList>
    </citation>
    <scope>NUCLEOTIDE SEQUENCE [LARGE SCALE GENOMIC DNA]</scope>
    <source>
        <strain evidence="3 4">CENA67</strain>
    </source>
</reference>
<protein>
    <recommendedName>
        <fullName evidence="5">Outer membrane protein beta-barrel domain-containing protein</fullName>
    </recommendedName>
</protein>
<feature type="signal peptide" evidence="2">
    <location>
        <begin position="1"/>
        <end position="29"/>
    </location>
</feature>
<accession>A0A8J7HX86</accession>
<dbReference type="SUPFAM" id="SSF56925">
    <property type="entry name" value="OMPA-like"/>
    <property type="match status" value="1"/>
</dbReference>
<feature type="compositionally biased region" description="Low complexity" evidence="1">
    <location>
        <begin position="93"/>
        <end position="105"/>
    </location>
</feature>
<evidence type="ECO:0008006" key="5">
    <source>
        <dbReference type="Google" id="ProtNLM"/>
    </source>
</evidence>
<evidence type="ECO:0000256" key="2">
    <source>
        <dbReference type="SAM" id="SignalP"/>
    </source>
</evidence>
<keyword evidence="4" id="KW-1185">Reference proteome</keyword>
<dbReference type="AlphaFoldDB" id="A0A8J7HX86"/>
<feature type="chain" id="PRO_5035189424" description="Outer membrane protein beta-barrel domain-containing protein" evidence="2">
    <location>
        <begin position="30"/>
        <end position="288"/>
    </location>
</feature>
<evidence type="ECO:0000256" key="1">
    <source>
        <dbReference type="SAM" id="MobiDB-lite"/>
    </source>
</evidence>
<dbReference type="InterPro" id="IPR011250">
    <property type="entry name" value="OMP/PagP_B-barrel"/>
</dbReference>
<gene>
    <name evidence="3" type="ORF">I8748_23825</name>
</gene>
<dbReference type="EMBL" id="JAECZC010000056">
    <property type="protein sequence ID" value="MBH8565175.1"/>
    <property type="molecule type" value="Genomic_DNA"/>
</dbReference>
<dbReference type="Proteomes" id="UP000632766">
    <property type="component" value="Unassembled WGS sequence"/>
</dbReference>
<keyword evidence="2" id="KW-0732">Signal</keyword>